<dbReference type="SMART" id="SM00881">
    <property type="entry name" value="CoA_binding"/>
    <property type="match status" value="1"/>
</dbReference>
<proteinExistence type="predicted"/>
<dbReference type="InterPro" id="IPR011761">
    <property type="entry name" value="ATP-grasp"/>
</dbReference>
<dbReference type="InterPro" id="IPR016102">
    <property type="entry name" value="Succinyl-CoA_synth-like"/>
</dbReference>
<dbReference type="RefSeq" id="WP_114844947.1">
    <property type="nucleotide sequence ID" value="NZ_JBHSPE010000008.1"/>
</dbReference>
<dbReference type="SUPFAM" id="SSF51735">
    <property type="entry name" value="NAD(P)-binding Rossmann-fold domains"/>
    <property type="match status" value="1"/>
</dbReference>
<dbReference type="Pfam" id="PF13549">
    <property type="entry name" value="ATP-grasp_5"/>
    <property type="match status" value="1"/>
</dbReference>
<dbReference type="EMBL" id="QQAH01000006">
    <property type="protein sequence ID" value="RDD82327.1"/>
    <property type="molecule type" value="Genomic_DNA"/>
</dbReference>
<sequence>MLTHDSTAQQTRRQHLRRMLWARHIAFIGGDTLIPAIKICRELGFVGTISVVNPNRAEIAGLPCYPSVEALEHVPDAAFVAVRSTQCVAIVRALAARGTAGCVCYAAGFAEAGHPQLQAELVDAAADMALIGPNCYGFINYLNGVSLWPDRHGGHRVEHGAALISQSGNITLNLTMPPRSLPLAYAISVGNQAMLGIEDYIDVLADDPRVSAIGLYIEGIKDISAFCRAIARAQANGIPIVALKAGRSALGAQVTLSHTSSLAGADRLYDALFERLGIARADSQPELLEILKCMTIASPIHGRALGVLTCSGGDSALAADFAHATQVTLPHLPESIAAELKLLLPAHASVGNPLDYNIGLWGDRLALEHCISTFMRKRTFDAVMLVLDYPRQDGSDSSAWDAAVDAMIDVRRKTDIPMMVASNFPEGLPVNVRERLCAAGIAPLQGLDTAIRAVSATYLARSIRAEPVSAPSLSEGTPIVLDEWESKQYLHDAGIPSPGGALYELHEALTALPDLSYPVVVKAVDRQFSHKTECGLVQVNLQTQEAAEQALRDIAFAGSRQLGYTPRLLIEPMIRGAVAELIVGVSRDPVFGPVLIVGAGGVLVNLFDDSRPLLLPTDADKVESALRALRCFPLLDGYRGGPKGDIQAVVDAVLTVASFAQQFADCLLELDINPLFVMPEGRGVVMADALIRMQVETSNP</sequence>
<organism evidence="3 4">
    <name type="scientific">Dyella tabacisoli</name>
    <dbReference type="NCBI Taxonomy" id="2282381"/>
    <lineage>
        <taxon>Bacteria</taxon>
        <taxon>Pseudomonadati</taxon>
        <taxon>Pseudomonadota</taxon>
        <taxon>Gammaproteobacteria</taxon>
        <taxon>Lysobacterales</taxon>
        <taxon>Rhodanobacteraceae</taxon>
        <taxon>Dyella</taxon>
    </lineage>
</organism>
<reference evidence="3 4" key="1">
    <citation type="submission" date="2018-07" db="EMBL/GenBank/DDBJ databases">
        <title>Dyella tabacisoli L4-6T, whole genome shotgun sequence.</title>
        <authorList>
            <person name="Zhou X.-K."/>
            <person name="Li W.-J."/>
            <person name="Duan Y.-Q."/>
        </authorList>
    </citation>
    <scope>NUCLEOTIDE SEQUENCE [LARGE SCALE GENOMIC DNA]</scope>
    <source>
        <strain evidence="3 4">L4-6</strain>
    </source>
</reference>
<comment type="caution">
    <text evidence="3">The sequence shown here is derived from an EMBL/GenBank/DDBJ whole genome shotgun (WGS) entry which is preliminary data.</text>
</comment>
<gene>
    <name evidence="3" type="ORF">DVJ77_07910</name>
</gene>
<dbReference type="PANTHER" id="PTHR42793:SF4">
    <property type="entry name" value="BLL6376 PROTEIN"/>
    <property type="match status" value="1"/>
</dbReference>
<protein>
    <submittedName>
        <fullName evidence="3">CoA-binding protein</fullName>
    </submittedName>
</protein>
<dbReference type="Gene3D" id="3.30.470.20">
    <property type="entry name" value="ATP-grasp fold, B domain"/>
    <property type="match status" value="1"/>
</dbReference>
<dbReference type="GO" id="GO:0046872">
    <property type="term" value="F:metal ion binding"/>
    <property type="evidence" value="ECO:0007669"/>
    <property type="project" value="InterPro"/>
</dbReference>
<dbReference type="InterPro" id="IPR032875">
    <property type="entry name" value="Succ_CoA_lig_flav_dom"/>
</dbReference>
<dbReference type="InterPro" id="IPR003781">
    <property type="entry name" value="CoA-bd"/>
</dbReference>
<evidence type="ECO:0000313" key="3">
    <source>
        <dbReference type="EMBL" id="RDD82327.1"/>
    </source>
</evidence>
<dbReference type="Gene3D" id="3.30.1490.20">
    <property type="entry name" value="ATP-grasp fold, A domain"/>
    <property type="match status" value="1"/>
</dbReference>
<evidence type="ECO:0000313" key="4">
    <source>
        <dbReference type="Proteomes" id="UP000253782"/>
    </source>
</evidence>
<dbReference type="PROSITE" id="PS50975">
    <property type="entry name" value="ATP_GRASP"/>
    <property type="match status" value="1"/>
</dbReference>
<dbReference type="FunFam" id="3.40.50.261:FF:000021">
    <property type="entry name" value="Acetyl-CoA synthetase, putative"/>
    <property type="match status" value="1"/>
</dbReference>
<name>A0A369UPC7_9GAMM</name>
<dbReference type="SUPFAM" id="SSF52210">
    <property type="entry name" value="Succinyl-CoA synthetase domains"/>
    <property type="match status" value="2"/>
</dbReference>
<dbReference type="Pfam" id="PF13380">
    <property type="entry name" value="CoA_binding_2"/>
    <property type="match status" value="1"/>
</dbReference>
<evidence type="ECO:0000256" key="1">
    <source>
        <dbReference type="PROSITE-ProRule" id="PRU00409"/>
    </source>
</evidence>
<dbReference type="Gene3D" id="3.40.50.261">
    <property type="entry name" value="Succinyl-CoA synthetase domains"/>
    <property type="match status" value="2"/>
</dbReference>
<dbReference type="GO" id="GO:0003824">
    <property type="term" value="F:catalytic activity"/>
    <property type="evidence" value="ECO:0007669"/>
    <property type="project" value="UniProtKB-ARBA"/>
</dbReference>
<accession>A0A369UPC7</accession>
<keyword evidence="4" id="KW-1185">Reference proteome</keyword>
<dbReference type="GO" id="GO:0005524">
    <property type="term" value="F:ATP binding"/>
    <property type="evidence" value="ECO:0007669"/>
    <property type="project" value="UniProtKB-UniRule"/>
</dbReference>
<dbReference type="Proteomes" id="UP000253782">
    <property type="component" value="Unassembled WGS sequence"/>
</dbReference>
<evidence type="ECO:0000259" key="2">
    <source>
        <dbReference type="PROSITE" id="PS50975"/>
    </source>
</evidence>
<dbReference type="SUPFAM" id="SSF56059">
    <property type="entry name" value="Glutathione synthetase ATP-binding domain-like"/>
    <property type="match status" value="1"/>
</dbReference>
<dbReference type="InterPro" id="IPR013815">
    <property type="entry name" value="ATP_grasp_subdomain_1"/>
</dbReference>
<feature type="domain" description="ATP-grasp" evidence="2">
    <location>
        <begin position="487"/>
        <end position="523"/>
    </location>
</feature>
<keyword evidence="1" id="KW-0547">Nucleotide-binding</keyword>
<keyword evidence="1" id="KW-0067">ATP-binding</keyword>
<dbReference type="InterPro" id="IPR036291">
    <property type="entry name" value="NAD(P)-bd_dom_sf"/>
</dbReference>
<dbReference type="Pfam" id="PF13607">
    <property type="entry name" value="Succ_CoA_lig"/>
    <property type="match status" value="1"/>
</dbReference>
<dbReference type="Gene3D" id="3.40.50.720">
    <property type="entry name" value="NAD(P)-binding Rossmann-like Domain"/>
    <property type="match status" value="1"/>
</dbReference>
<dbReference type="PANTHER" id="PTHR42793">
    <property type="entry name" value="COA BINDING DOMAIN CONTAINING PROTEIN"/>
    <property type="match status" value="1"/>
</dbReference>
<dbReference type="OrthoDB" id="9807426at2"/>
<dbReference type="AlphaFoldDB" id="A0A369UPC7"/>